<keyword evidence="2" id="KW-1185">Reference proteome</keyword>
<evidence type="ECO:0000313" key="1">
    <source>
        <dbReference type="EMBL" id="GBP94081.1"/>
    </source>
</evidence>
<organism evidence="1 2">
    <name type="scientific">Eumeta variegata</name>
    <name type="common">Bagworm moth</name>
    <name type="synonym">Eumeta japonica</name>
    <dbReference type="NCBI Taxonomy" id="151549"/>
    <lineage>
        <taxon>Eukaryota</taxon>
        <taxon>Metazoa</taxon>
        <taxon>Ecdysozoa</taxon>
        <taxon>Arthropoda</taxon>
        <taxon>Hexapoda</taxon>
        <taxon>Insecta</taxon>
        <taxon>Pterygota</taxon>
        <taxon>Neoptera</taxon>
        <taxon>Endopterygota</taxon>
        <taxon>Lepidoptera</taxon>
        <taxon>Glossata</taxon>
        <taxon>Ditrysia</taxon>
        <taxon>Tineoidea</taxon>
        <taxon>Psychidae</taxon>
        <taxon>Oiketicinae</taxon>
        <taxon>Eumeta</taxon>
    </lineage>
</organism>
<comment type="caution">
    <text evidence="1">The sequence shown here is derived from an EMBL/GenBank/DDBJ whole genome shotgun (WGS) entry which is preliminary data.</text>
</comment>
<dbReference type="Proteomes" id="UP000299102">
    <property type="component" value="Unassembled WGS sequence"/>
</dbReference>
<protein>
    <submittedName>
        <fullName evidence="1">Uncharacterized protein</fullName>
    </submittedName>
</protein>
<accession>A0A4C1ZZ53</accession>
<name>A0A4C1ZZ53_EUMVA</name>
<dbReference type="EMBL" id="BGZK01002459">
    <property type="protein sequence ID" value="GBP94081.1"/>
    <property type="molecule type" value="Genomic_DNA"/>
</dbReference>
<dbReference type="AlphaFoldDB" id="A0A4C1ZZ53"/>
<sequence length="87" mass="9952">MKEHQRHEDTPYGRAFLHMATEERARRVPPGRPPLRAASIESGAIIELRRDGGHKYIVKPASQLRSRIATKTGTVIEIRIENIVKVW</sequence>
<proteinExistence type="predicted"/>
<gene>
    <name evidence="1" type="ORF">EVAR_103248_1</name>
</gene>
<evidence type="ECO:0000313" key="2">
    <source>
        <dbReference type="Proteomes" id="UP000299102"/>
    </source>
</evidence>
<reference evidence="1 2" key="1">
    <citation type="journal article" date="2019" name="Commun. Biol.">
        <title>The bagworm genome reveals a unique fibroin gene that provides high tensile strength.</title>
        <authorList>
            <person name="Kono N."/>
            <person name="Nakamura H."/>
            <person name="Ohtoshi R."/>
            <person name="Tomita M."/>
            <person name="Numata K."/>
            <person name="Arakawa K."/>
        </authorList>
    </citation>
    <scope>NUCLEOTIDE SEQUENCE [LARGE SCALE GENOMIC DNA]</scope>
</reference>